<evidence type="ECO:0000256" key="10">
    <source>
        <dbReference type="ARBA" id="ARBA00023133"/>
    </source>
</evidence>
<sequence length="358" mass="40206">MEYTAKKFPDLKNDRLLRAALGQEVDKVPVWVMRQAGRYLPEFQEVRAKHDFFTVCRTPELACEVTLQPLRRYPHLDASIIFSDILVIPQALGMTVEMHPGKGPVFPQPLHDPSEIDQLQEEGAVSRLLYVGKAITLTRHKIEGKVPLIGFTGAPFTLMGYMIEGGGSPTMSKTKEWLSKFPKDVHKLLRLLTNVIIDYLVMQVESGAQLLQVFESSADHLTREQFIEFSAPYLKDIRSGVKESLNKESLEQVPMTVFAKGGGQSLDIQSNLGYETIGLDWTVDPVEARKIVGENITLQGNLDPQDLYKSPEEIKKLTTEMAQKFGKHRYICNLGHGITPKTPLESMTAFTEAIHEAL</sequence>
<comment type="catalytic activity">
    <reaction evidence="13">
        <text>uroporphyrinogen III + 4 H(+) = coproporphyrinogen III + 4 CO2</text>
        <dbReference type="Rhea" id="RHEA:19865"/>
        <dbReference type="ChEBI" id="CHEBI:15378"/>
        <dbReference type="ChEBI" id="CHEBI:16526"/>
        <dbReference type="ChEBI" id="CHEBI:57308"/>
        <dbReference type="ChEBI" id="CHEBI:57309"/>
        <dbReference type="EC" id="4.1.1.37"/>
    </reaction>
    <physiologicalReaction direction="left-to-right" evidence="13">
        <dbReference type="Rhea" id="RHEA:19866"/>
    </physiologicalReaction>
</comment>
<evidence type="ECO:0000256" key="13">
    <source>
        <dbReference type="ARBA" id="ARBA00048411"/>
    </source>
</evidence>
<dbReference type="InterPro" id="IPR038071">
    <property type="entry name" value="UROD/MetE-like_sf"/>
</dbReference>
<evidence type="ECO:0000256" key="15">
    <source>
        <dbReference type="RuleBase" id="RU004169"/>
    </source>
</evidence>
<dbReference type="Pfam" id="PF01208">
    <property type="entry name" value="URO-D"/>
    <property type="match status" value="1"/>
</dbReference>
<dbReference type="EMBL" id="CADEBD010000300">
    <property type="protein sequence ID" value="CAB3236223.1"/>
    <property type="molecule type" value="Genomic_DNA"/>
</dbReference>
<dbReference type="OrthoDB" id="339900at2759"/>
<evidence type="ECO:0000256" key="14">
    <source>
        <dbReference type="RuleBase" id="RU000554"/>
    </source>
</evidence>
<dbReference type="Proteomes" id="UP000494106">
    <property type="component" value="Unassembled WGS sequence"/>
</dbReference>
<dbReference type="NCBIfam" id="TIGR01464">
    <property type="entry name" value="hemE"/>
    <property type="match status" value="1"/>
</dbReference>
<dbReference type="PROSITE" id="PS00906">
    <property type="entry name" value="UROD_1"/>
    <property type="match status" value="1"/>
</dbReference>
<evidence type="ECO:0000256" key="6">
    <source>
        <dbReference type="ARBA" id="ARBA00012288"/>
    </source>
</evidence>
<evidence type="ECO:0000256" key="12">
    <source>
        <dbReference type="ARBA" id="ARBA00023244"/>
    </source>
</evidence>
<keyword evidence="12 14" id="KW-0627">Porphyrin biosynthesis</keyword>
<evidence type="ECO:0000256" key="4">
    <source>
        <dbReference type="ARBA" id="ARBA00009935"/>
    </source>
</evidence>
<protein>
    <recommendedName>
        <fullName evidence="7 14">Uroporphyrinogen decarboxylase</fullName>
        <ecNumber evidence="6 14">4.1.1.37</ecNumber>
    </recommendedName>
</protein>
<dbReference type="HAMAP" id="MF_00218">
    <property type="entry name" value="URO_D"/>
    <property type="match status" value="1"/>
</dbReference>
<dbReference type="EC" id="4.1.1.37" evidence="6 14"/>
<comment type="subcellular location">
    <subcellularLocation>
        <location evidence="2">Cytoplasm</location>
        <location evidence="2">Cytosol</location>
    </subcellularLocation>
</comment>
<dbReference type="Gene3D" id="3.20.20.210">
    <property type="match status" value="1"/>
</dbReference>
<comment type="caution">
    <text evidence="19">The sequence shown here is derived from an EMBL/GenBank/DDBJ whole genome shotgun (WGS) entry which is preliminary data.</text>
</comment>
<organism evidence="19 21">
    <name type="scientific">Arctia plantaginis</name>
    <name type="common">Wood tiger moth</name>
    <name type="synonym">Phalaena plantaginis</name>
    <dbReference type="NCBI Taxonomy" id="874455"/>
    <lineage>
        <taxon>Eukaryota</taxon>
        <taxon>Metazoa</taxon>
        <taxon>Ecdysozoa</taxon>
        <taxon>Arthropoda</taxon>
        <taxon>Hexapoda</taxon>
        <taxon>Insecta</taxon>
        <taxon>Pterygota</taxon>
        <taxon>Neoptera</taxon>
        <taxon>Endopterygota</taxon>
        <taxon>Lepidoptera</taxon>
        <taxon>Glossata</taxon>
        <taxon>Ditrysia</taxon>
        <taxon>Noctuoidea</taxon>
        <taxon>Erebidae</taxon>
        <taxon>Arctiinae</taxon>
        <taxon>Arctia</taxon>
    </lineage>
</organism>
<comment type="function">
    <text evidence="1">Catalyzes the decarboxylation of four acetate groups of uroporphyrinogen-III to yield coproporphyrinogen-III.</text>
</comment>
<comment type="pathway">
    <text evidence="3 14">Porphyrin-containing compound metabolism; protoporphyrin-IX biosynthesis; coproporphyrinogen-III from 5-aminolevulinate: step 4/4.</text>
</comment>
<evidence type="ECO:0000256" key="11">
    <source>
        <dbReference type="ARBA" id="ARBA00023239"/>
    </source>
</evidence>
<dbReference type="GO" id="GO:0004853">
    <property type="term" value="F:uroporphyrinogen decarboxylase activity"/>
    <property type="evidence" value="ECO:0007669"/>
    <property type="project" value="UniProtKB-EC"/>
</dbReference>
<evidence type="ECO:0000256" key="3">
    <source>
        <dbReference type="ARBA" id="ARBA00004804"/>
    </source>
</evidence>
<feature type="domain" description="Uroporphyrinogen decarboxylase (URO-D)" evidence="16">
    <location>
        <begin position="29"/>
        <end position="38"/>
    </location>
</feature>
<accession>A0A8S0ZPE9</accession>
<keyword evidence="8" id="KW-0963">Cytoplasm</keyword>
<evidence type="ECO:0000313" key="18">
    <source>
        <dbReference type="EMBL" id="CAB3224910.1"/>
    </source>
</evidence>
<evidence type="ECO:0000259" key="17">
    <source>
        <dbReference type="PROSITE" id="PS00907"/>
    </source>
</evidence>
<evidence type="ECO:0000256" key="9">
    <source>
        <dbReference type="ARBA" id="ARBA00022793"/>
    </source>
</evidence>
<dbReference type="EMBL" id="CADEBC010000196">
    <property type="protein sequence ID" value="CAB3224910.1"/>
    <property type="molecule type" value="Genomic_DNA"/>
</dbReference>
<dbReference type="PANTHER" id="PTHR21091">
    <property type="entry name" value="METHYLTETRAHYDROFOLATE:HOMOCYSTEINE METHYLTRANSFERASE RELATED"/>
    <property type="match status" value="1"/>
</dbReference>
<dbReference type="SUPFAM" id="SSF51726">
    <property type="entry name" value="UROD/MetE-like"/>
    <property type="match status" value="1"/>
</dbReference>
<evidence type="ECO:0000313" key="21">
    <source>
        <dbReference type="Proteomes" id="UP000494256"/>
    </source>
</evidence>
<dbReference type="CDD" id="cd00717">
    <property type="entry name" value="URO-D"/>
    <property type="match status" value="1"/>
</dbReference>
<keyword evidence="9 14" id="KW-0210">Decarboxylase</keyword>
<evidence type="ECO:0000256" key="2">
    <source>
        <dbReference type="ARBA" id="ARBA00004514"/>
    </source>
</evidence>
<evidence type="ECO:0000259" key="16">
    <source>
        <dbReference type="PROSITE" id="PS00906"/>
    </source>
</evidence>
<dbReference type="FunFam" id="3.20.20.210:FF:000001">
    <property type="entry name" value="Uroporphyrinogen decarboxylase"/>
    <property type="match status" value="1"/>
</dbReference>
<dbReference type="PANTHER" id="PTHR21091:SF169">
    <property type="entry name" value="UROPORPHYRINOGEN DECARBOXYLASE"/>
    <property type="match status" value="1"/>
</dbReference>
<name>A0A8S0ZPE9_ARCPL</name>
<keyword evidence="11 14" id="KW-0456">Lyase</keyword>
<evidence type="ECO:0000313" key="20">
    <source>
        <dbReference type="Proteomes" id="UP000494106"/>
    </source>
</evidence>
<evidence type="ECO:0000256" key="7">
    <source>
        <dbReference type="ARBA" id="ARBA00014308"/>
    </source>
</evidence>
<reference evidence="20 21" key="1">
    <citation type="submission" date="2020-04" db="EMBL/GenBank/DDBJ databases">
        <authorList>
            <person name="Wallbank WR R."/>
            <person name="Pardo Diaz C."/>
            <person name="Kozak K."/>
            <person name="Martin S."/>
            <person name="Jiggins C."/>
            <person name="Moest M."/>
            <person name="Warren A I."/>
            <person name="Byers J.R.P. K."/>
            <person name="Montejo-Kovacevich G."/>
            <person name="Yen C E."/>
        </authorList>
    </citation>
    <scope>NUCLEOTIDE SEQUENCE [LARGE SCALE GENOMIC DNA]</scope>
</reference>
<dbReference type="PROSITE" id="PS00907">
    <property type="entry name" value="UROD_2"/>
    <property type="match status" value="1"/>
</dbReference>
<evidence type="ECO:0000313" key="19">
    <source>
        <dbReference type="EMBL" id="CAB3236223.1"/>
    </source>
</evidence>
<dbReference type="GO" id="GO:0005829">
    <property type="term" value="C:cytosol"/>
    <property type="evidence" value="ECO:0007669"/>
    <property type="project" value="UniProtKB-SubCell"/>
</dbReference>
<comment type="subunit">
    <text evidence="5">Homodimer.</text>
</comment>
<gene>
    <name evidence="18" type="ORF">APLA_LOCUS2198</name>
    <name evidence="19" type="ORF">APLA_LOCUS7313</name>
</gene>
<evidence type="ECO:0000256" key="1">
    <source>
        <dbReference type="ARBA" id="ARBA00002448"/>
    </source>
</evidence>
<proteinExistence type="inferred from homology"/>
<dbReference type="InterPro" id="IPR000257">
    <property type="entry name" value="Uroporphyrinogen_deCOase"/>
</dbReference>
<evidence type="ECO:0000256" key="5">
    <source>
        <dbReference type="ARBA" id="ARBA00011738"/>
    </source>
</evidence>
<keyword evidence="10" id="KW-0350">Heme biosynthesis</keyword>
<feature type="domain" description="Uroporphyrinogen decarboxylase (URO-D)" evidence="17">
    <location>
        <begin position="149"/>
        <end position="165"/>
    </location>
</feature>
<dbReference type="GO" id="GO:0006783">
    <property type="term" value="P:heme biosynthetic process"/>
    <property type="evidence" value="ECO:0007669"/>
    <property type="project" value="UniProtKB-KW"/>
</dbReference>
<dbReference type="InterPro" id="IPR006361">
    <property type="entry name" value="Uroporphyrinogen_deCO2ase_HemE"/>
</dbReference>
<dbReference type="AlphaFoldDB" id="A0A8S0ZPE9"/>
<evidence type="ECO:0000256" key="8">
    <source>
        <dbReference type="ARBA" id="ARBA00022490"/>
    </source>
</evidence>
<dbReference type="Proteomes" id="UP000494256">
    <property type="component" value="Unassembled WGS sequence"/>
</dbReference>
<keyword evidence="20" id="KW-1185">Reference proteome</keyword>
<comment type="similarity">
    <text evidence="4 15">Belongs to the uroporphyrinogen decarboxylase family.</text>
</comment>